<dbReference type="Proteomes" id="UP001496720">
    <property type="component" value="Unassembled WGS sequence"/>
</dbReference>
<evidence type="ECO:0000313" key="2">
    <source>
        <dbReference type="Proteomes" id="UP001496720"/>
    </source>
</evidence>
<organism evidence="1 2">
    <name type="scientific">Streptomyces violaceorubidus</name>
    <dbReference type="NCBI Taxonomy" id="284042"/>
    <lineage>
        <taxon>Bacteria</taxon>
        <taxon>Bacillati</taxon>
        <taxon>Actinomycetota</taxon>
        <taxon>Actinomycetes</taxon>
        <taxon>Kitasatosporales</taxon>
        <taxon>Streptomycetaceae</taxon>
        <taxon>Streptomyces</taxon>
    </lineage>
</organism>
<accession>A0ABV1T5H9</accession>
<dbReference type="RefSeq" id="WP_352150421.1">
    <property type="nucleotide sequence ID" value="NZ_JBEOZY010000060.1"/>
</dbReference>
<proteinExistence type="predicted"/>
<dbReference type="EMBL" id="JBEOZY010000060">
    <property type="protein sequence ID" value="MER6169230.1"/>
    <property type="molecule type" value="Genomic_DNA"/>
</dbReference>
<gene>
    <name evidence="1" type="ORF">ABT188_32565</name>
</gene>
<protein>
    <submittedName>
        <fullName evidence="1">Uncharacterized protein</fullName>
    </submittedName>
</protein>
<reference evidence="1 2" key="1">
    <citation type="submission" date="2024-06" db="EMBL/GenBank/DDBJ databases">
        <title>The Natural Products Discovery Center: Release of the First 8490 Sequenced Strains for Exploring Actinobacteria Biosynthetic Diversity.</title>
        <authorList>
            <person name="Kalkreuter E."/>
            <person name="Kautsar S.A."/>
            <person name="Yang D."/>
            <person name="Bader C.D."/>
            <person name="Teijaro C.N."/>
            <person name="Fluegel L."/>
            <person name="Davis C.M."/>
            <person name="Simpson J.R."/>
            <person name="Lauterbach L."/>
            <person name="Steele A.D."/>
            <person name="Gui C."/>
            <person name="Meng S."/>
            <person name="Li G."/>
            <person name="Viehrig K."/>
            <person name="Ye F."/>
            <person name="Su P."/>
            <person name="Kiefer A.F."/>
            <person name="Nichols A."/>
            <person name="Cepeda A.J."/>
            <person name="Yan W."/>
            <person name="Fan B."/>
            <person name="Jiang Y."/>
            <person name="Adhikari A."/>
            <person name="Zheng C.-J."/>
            <person name="Schuster L."/>
            <person name="Cowan T.M."/>
            <person name="Smanski M.J."/>
            <person name="Chevrette M.G."/>
            <person name="De Carvalho L.P.S."/>
            <person name="Shen B."/>
        </authorList>
    </citation>
    <scope>NUCLEOTIDE SEQUENCE [LARGE SCALE GENOMIC DNA]</scope>
    <source>
        <strain evidence="1 2">NPDC001615</strain>
    </source>
</reference>
<comment type="caution">
    <text evidence="1">The sequence shown here is derived from an EMBL/GenBank/DDBJ whole genome shotgun (WGS) entry which is preliminary data.</text>
</comment>
<keyword evidence="2" id="KW-1185">Reference proteome</keyword>
<name>A0ABV1T5H9_9ACTN</name>
<evidence type="ECO:0000313" key="1">
    <source>
        <dbReference type="EMBL" id="MER6169230.1"/>
    </source>
</evidence>
<sequence>MSTSPLSMLLDAEADPDAVCFGLTVLTQRFLTLTLAKSAGSARDE</sequence>